<feature type="compositionally biased region" description="Polar residues" evidence="1">
    <location>
        <begin position="596"/>
        <end position="608"/>
    </location>
</feature>
<feature type="region of interest" description="Disordered" evidence="1">
    <location>
        <begin position="155"/>
        <end position="174"/>
    </location>
</feature>
<evidence type="ECO:0000256" key="1">
    <source>
        <dbReference type="SAM" id="MobiDB-lite"/>
    </source>
</evidence>
<feature type="compositionally biased region" description="Polar residues" evidence="1">
    <location>
        <begin position="577"/>
        <end position="587"/>
    </location>
</feature>
<feature type="compositionally biased region" description="Polar residues" evidence="1">
    <location>
        <begin position="397"/>
        <end position="408"/>
    </location>
</feature>
<feature type="compositionally biased region" description="Polar residues" evidence="1">
    <location>
        <begin position="559"/>
        <end position="570"/>
    </location>
</feature>
<comment type="caution">
    <text evidence="2">The sequence shown here is derived from an EMBL/GenBank/DDBJ whole genome shotgun (WGS) entry which is preliminary data.</text>
</comment>
<feature type="compositionally biased region" description="Polar residues" evidence="1">
    <location>
        <begin position="42"/>
        <end position="54"/>
    </location>
</feature>
<feature type="compositionally biased region" description="Low complexity" evidence="1">
    <location>
        <begin position="109"/>
        <end position="118"/>
    </location>
</feature>
<feature type="region of interest" description="Disordered" evidence="1">
    <location>
        <begin position="622"/>
        <end position="646"/>
    </location>
</feature>
<protein>
    <submittedName>
        <fullName evidence="2">Uncharacterized protein</fullName>
    </submittedName>
</protein>
<reference evidence="2" key="1">
    <citation type="journal article" date="2020" name="Fungal Divers.">
        <title>Resolving the Mortierellaceae phylogeny through synthesis of multi-gene phylogenetics and phylogenomics.</title>
        <authorList>
            <person name="Vandepol N."/>
            <person name="Liber J."/>
            <person name="Desiro A."/>
            <person name="Na H."/>
            <person name="Kennedy M."/>
            <person name="Barry K."/>
            <person name="Grigoriev I.V."/>
            <person name="Miller A.N."/>
            <person name="O'Donnell K."/>
            <person name="Stajich J.E."/>
            <person name="Bonito G."/>
        </authorList>
    </citation>
    <scope>NUCLEOTIDE SEQUENCE</scope>
    <source>
        <strain evidence="2">MES-2147</strain>
    </source>
</reference>
<accession>A0A9P6ILW0</accession>
<proteinExistence type="predicted"/>
<feature type="compositionally biased region" description="Basic and acidic residues" evidence="1">
    <location>
        <begin position="131"/>
        <end position="148"/>
    </location>
</feature>
<feature type="compositionally biased region" description="Polar residues" evidence="1">
    <location>
        <begin position="325"/>
        <end position="349"/>
    </location>
</feature>
<feature type="region of interest" description="Disordered" evidence="1">
    <location>
        <begin position="217"/>
        <end position="281"/>
    </location>
</feature>
<sequence length="720" mass="76050">MNDSKKLRQRPPSLGFSNRTMGKSYHPSTKSAAGMTLMDLNKNGSSSALISNATPGVAGASVRRGRESSDDIEIETRFGVLRLNDFEAFDPEGLAISNPTLLSPPVLHTASGTSTGGSLSNNPSPASFGSQHDKQRESTVYSAKDDRHRSRRRAISNLKAPQNPGLLSPQPTSCSFSSFATSESTSLSSSSCDDSICDTPDLRKVDTGMDLGLGTKLGSSSTLTFGAPESSSCEYSSSGESSVPGSGFTHDHPRLSKSSSSPTGRHGHKKRRKECRATSSTSIYMLRSKSEASMTRALFGLGASGNQSSISLSSGVDIKGKQRDQSGLSNSDKELSPNQSGFKGLGSSTWNDTVGAGATVESTDVLNVSVASFQQPVSTSLRQGTGRIPGNDLPTERGSNTSSSSTVFGKQASKSRVRVLRSNSSSSAKGSLSPADESVLIKSQEPQRQVPYLFLEAATMAPVDLPARYADWRFPSENRTTNNKGVVADTDNSSAGQDSVTPSSCSDSHAVMSTAPDLPVESEPAQTLPILTITEEVETPSPTTAGSADGSTFRDHQADSLSTRSLSTPVSELPFTPSLNSQTSSASHPRGLTAHIQPTNQSSASSISALPMTTSTTSLFDESAGANKTDNTNLTSHTISSVTTNNMNTNKTENYNYHPSNTFFTSPITSGCMTTLPGTDVRALRRSITMITADNKRLVLRRSEPLILREGVGEEKAARM</sequence>
<feature type="region of interest" description="Disordered" evidence="1">
    <location>
        <begin position="377"/>
        <end position="442"/>
    </location>
</feature>
<feature type="compositionally biased region" description="Basic residues" evidence="1">
    <location>
        <begin position="265"/>
        <end position="274"/>
    </location>
</feature>
<feature type="region of interest" description="Disordered" evidence="1">
    <location>
        <begin position="475"/>
        <end position="608"/>
    </location>
</feature>
<feature type="compositionally biased region" description="Polar residues" evidence="1">
    <location>
        <begin position="622"/>
        <end position="642"/>
    </location>
</feature>
<dbReference type="AlphaFoldDB" id="A0A9P6ILW0"/>
<keyword evidence="3" id="KW-1185">Reference proteome</keyword>
<feature type="compositionally biased region" description="Polar residues" evidence="1">
    <location>
        <begin position="15"/>
        <end position="31"/>
    </location>
</feature>
<feature type="compositionally biased region" description="Low complexity" evidence="1">
    <location>
        <begin position="229"/>
        <end position="247"/>
    </location>
</feature>
<gene>
    <name evidence="2" type="ORF">BGZ65_001936</name>
</gene>
<feature type="compositionally biased region" description="Polar residues" evidence="1">
    <location>
        <begin position="119"/>
        <end position="130"/>
    </location>
</feature>
<feature type="compositionally biased region" description="Polar residues" evidence="1">
    <location>
        <begin position="540"/>
        <end position="550"/>
    </location>
</feature>
<organism evidence="2 3">
    <name type="scientific">Modicella reniformis</name>
    <dbReference type="NCBI Taxonomy" id="1440133"/>
    <lineage>
        <taxon>Eukaryota</taxon>
        <taxon>Fungi</taxon>
        <taxon>Fungi incertae sedis</taxon>
        <taxon>Mucoromycota</taxon>
        <taxon>Mortierellomycotina</taxon>
        <taxon>Mortierellomycetes</taxon>
        <taxon>Mortierellales</taxon>
        <taxon>Mortierellaceae</taxon>
        <taxon>Modicella</taxon>
    </lineage>
</organism>
<name>A0A9P6ILW0_9FUNG</name>
<evidence type="ECO:0000313" key="2">
    <source>
        <dbReference type="EMBL" id="KAF9936932.1"/>
    </source>
</evidence>
<feature type="region of interest" description="Disordered" evidence="1">
    <location>
        <begin position="1"/>
        <end position="69"/>
    </location>
</feature>
<feature type="region of interest" description="Disordered" evidence="1">
    <location>
        <begin position="97"/>
        <end position="149"/>
    </location>
</feature>
<feature type="compositionally biased region" description="Polar residues" evidence="1">
    <location>
        <begin position="477"/>
        <end position="507"/>
    </location>
</feature>
<feature type="compositionally biased region" description="Low complexity" evidence="1">
    <location>
        <begin position="420"/>
        <end position="433"/>
    </location>
</feature>
<dbReference type="EMBL" id="JAAAHW010009730">
    <property type="protein sequence ID" value="KAF9936932.1"/>
    <property type="molecule type" value="Genomic_DNA"/>
</dbReference>
<feature type="region of interest" description="Disordered" evidence="1">
    <location>
        <begin position="314"/>
        <end position="349"/>
    </location>
</feature>
<evidence type="ECO:0000313" key="3">
    <source>
        <dbReference type="Proteomes" id="UP000749646"/>
    </source>
</evidence>
<dbReference type="Proteomes" id="UP000749646">
    <property type="component" value="Unassembled WGS sequence"/>
</dbReference>